<protein>
    <submittedName>
        <fullName evidence="2">Uncharacterized protein</fullName>
    </submittedName>
</protein>
<gene>
    <name evidence="2" type="ORF">I553_7155</name>
</gene>
<dbReference type="EMBL" id="JAOB01000081">
    <property type="protein sequence ID" value="EUA14035.1"/>
    <property type="molecule type" value="Genomic_DNA"/>
</dbReference>
<comment type="caution">
    <text evidence="2">The sequence shown here is derived from an EMBL/GenBank/DDBJ whole genome shotgun (WGS) entry which is preliminary data.</text>
</comment>
<feature type="region of interest" description="Disordered" evidence="1">
    <location>
        <begin position="27"/>
        <end position="49"/>
    </location>
</feature>
<evidence type="ECO:0000313" key="2">
    <source>
        <dbReference type="EMBL" id="EUA14035.1"/>
    </source>
</evidence>
<sequence>MSTTSTLLIFASGGALARNRRPNSARLCRGPCTSTKTAPESLPTKPVRRSSVAIRWTKGRNPTPCTTPVTVNRCRAVSDRTNVSVMSTAKRLYAPRAACYMCRILR</sequence>
<organism evidence="2">
    <name type="scientific">Mycobacterium xenopi 4042</name>
    <dbReference type="NCBI Taxonomy" id="1299334"/>
    <lineage>
        <taxon>Bacteria</taxon>
        <taxon>Bacillati</taxon>
        <taxon>Actinomycetota</taxon>
        <taxon>Actinomycetes</taxon>
        <taxon>Mycobacteriales</taxon>
        <taxon>Mycobacteriaceae</taxon>
        <taxon>Mycobacterium</taxon>
    </lineage>
</organism>
<dbReference type="PATRIC" id="fig|1299334.3.peg.8915"/>
<name>X7Z5V6_MYCXE</name>
<proteinExistence type="predicted"/>
<dbReference type="AlphaFoldDB" id="X7Z5V6"/>
<evidence type="ECO:0000256" key="1">
    <source>
        <dbReference type="SAM" id="MobiDB-lite"/>
    </source>
</evidence>
<accession>X7Z5V6</accession>
<reference evidence="2" key="1">
    <citation type="submission" date="2014-01" db="EMBL/GenBank/DDBJ databases">
        <authorList>
            <person name="Brown-Elliot B."/>
            <person name="Wallace R."/>
            <person name="Lenaerts A."/>
            <person name="Ordway D."/>
            <person name="DeGroote M.A."/>
            <person name="Parker T."/>
            <person name="Sizemore C."/>
            <person name="Tallon L.J."/>
            <person name="Sadzewicz L.K."/>
            <person name="Sengamalay N."/>
            <person name="Fraser C.M."/>
            <person name="Hine E."/>
            <person name="Shefchek K.A."/>
            <person name="Das S.P."/>
            <person name="Tettelin H."/>
        </authorList>
    </citation>
    <scope>NUCLEOTIDE SEQUENCE [LARGE SCALE GENOMIC DNA]</scope>
    <source>
        <strain evidence="2">4042</strain>
    </source>
</reference>